<dbReference type="Proteomes" id="UP001143480">
    <property type="component" value="Unassembled WGS sequence"/>
</dbReference>
<accession>A0A9W6NK41</accession>
<evidence type="ECO:0000313" key="3">
    <source>
        <dbReference type="EMBL" id="GLK99336.1"/>
    </source>
</evidence>
<dbReference type="RefSeq" id="WP_271188992.1">
    <property type="nucleotide sequence ID" value="NZ_BSFP01000003.1"/>
</dbReference>
<evidence type="ECO:0000256" key="2">
    <source>
        <dbReference type="SAM" id="Phobius"/>
    </source>
</evidence>
<dbReference type="EMBL" id="BSFP01000003">
    <property type="protein sequence ID" value="GLK99336.1"/>
    <property type="molecule type" value="Genomic_DNA"/>
</dbReference>
<feature type="transmembrane region" description="Helical" evidence="2">
    <location>
        <begin position="42"/>
        <end position="62"/>
    </location>
</feature>
<evidence type="ECO:0000313" key="4">
    <source>
        <dbReference type="Proteomes" id="UP001143480"/>
    </source>
</evidence>
<feature type="compositionally biased region" description="Pro residues" evidence="1">
    <location>
        <begin position="83"/>
        <end position="93"/>
    </location>
</feature>
<proteinExistence type="predicted"/>
<keyword evidence="2" id="KW-0472">Membrane</keyword>
<gene>
    <name evidence="3" type="ORF">GCM10017581_010770</name>
</gene>
<dbReference type="AlphaFoldDB" id="A0A9W6NK41"/>
<sequence length="391" mass="39755">MTTDEQYGAAVFRVLDGEPGPSTVNVMRAVTEGERRHRRARLAGSAGVAAAVVAILATGWLATGGWRGGVPPQVAASGSGRPDPSPSAAPSGPPVCRATQLPVPAGQPPKGIVSGADPTGHYIVGRTYPQSAEPTPVIWVDAHDPKTVAMPGVEGGLSDINSHGVAVGGSLVNGKNVGWVVADGTVSRVKGREAQVVGINDAGMMAGTTADGPVRWRSPTDDPLPLASAGAGWKAEARAIDEDGTIVGTAARGAERVAVVWHPDGTLQRMPAPHGHDQVSNNYAGIAIRGGLVLGKALYDWTGGKYIDGVVWNLRTGDVSSTPGLFQVVNPNGWIAGSPSLVAGGATVALPVPGPEDPRQTIVTWISDAGTTLAGQVGATPLPVVWTCGRG</sequence>
<keyword evidence="2" id="KW-1133">Transmembrane helix</keyword>
<keyword evidence="2" id="KW-0812">Transmembrane</keyword>
<reference evidence="3" key="2">
    <citation type="submission" date="2023-01" db="EMBL/GenBank/DDBJ databases">
        <authorList>
            <person name="Sun Q."/>
            <person name="Evtushenko L."/>
        </authorList>
    </citation>
    <scope>NUCLEOTIDE SEQUENCE</scope>
    <source>
        <strain evidence="3">VKM Ac-1321</strain>
    </source>
</reference>
<reference evidence="3" key="1">
    <citation type="journal article" date="2014" name="Int. J. Syst. Evol. Microbiol.">
        <title>Complete genome sequence of Corynebacterium casei LMG S-19264T (=DSM 44701T), isolated from a smear-ripened cheese.</title>
        <authorList>
            <consortium name="US DOE Joint Genome Institute (JGI-PGF)"/>
            <person name="Walter F."/>
            <person name="Albersmeier A."/>
            <person name="Kalinowski J."/>
            <person name="Ruckert C."/>
        </authorList>
    </citation>
    <scope>NUCLEOTIDE SEQUENCE</scope>
    <source>
        <strain evidence="3">VKM Ac-1321</strain>
    </source>
</reference>
<organism evidence="3 4">
    <name type="scientific">Dactylosporangium matsuzakiense</name>
    <dbReference type="NCBI Taxonomy" id="53360"/>
    <lineage>
        <taxon>Bacteria</taxon>
        <taxon>Bacillati</taxon>
        <taxon>Actinomycetota</taxon>
        <taxon>Actinomycetes</taxon>
        <taxon>Micromonosporales</taxon>
        <taxon>Micromonosporaceae</taxon>
        <taxon>Dactylosporangium</taxon>
    </lineage>
</organism>
<keyword evidence="4" id="KW-1185">Reference proteome</keyword>
<comment type="caution">
    <text evidence="3">The sequence shown here is derived from an EMBL/GenBank/DDBJ whole genome shotgun (WGS) entry which is preliminary data.</text>
</comment>
<protein>
    <submittedName>
        <fullName evidence="3">Uncharacterized protein</fullName>
    </submittedName>
</protein>
<feature type="region of interest" description="Disordered" evidence="1">
    <location>
        <begin position="72"/>
        <end position="107"/>
    </location>
</feature>
<evidence type="ECO:0000256" key="1">
    <source>
        <dbReference type="SAM" id="MobiDB-lite"/>
    </source>
</evidence>
<name>A0A9W6NK41_9ACTN</name>